<dbReference type="EMBL" id="JBHSMI010000003">
    <property type="protein sequence ID" value="MFC5401478.1"/>
    <property type="molecule type" value="Genomic_DNA"/>
</dbReference>
<organism evidence="2 3">
    <name type="scientific">Cohnella soli</name>
    <dbReference type="NCBI Taxonomy" id="425005"/>
    <lineage>
        <taxon>Bacteria</taxon>
        <taxon>Bacillati</taxon>
        <taxon>Bacillota</taxon>
        <taxon>Bacilli</taxon>
        <taxon>Bacillales</taxon>
        <taxon>Paenibacillaceae</taxon>
        <taxon>Cohnella</taxon>
    </lineage>
</organism>
<sequence>MDAAWIGVIGVLGGSALTLCGNVLNNYYLLRKEKQSRVWEREKVYMENENKHRAEKFKVYNAVLQEDGEHQYVREIPEVNTKFKDFDRMRYKQVMRPLLMPNLHLLADDVFSLVRQLDSYTDDDLNYIDHEEWYNDMANIYKALIAEIEKQYEERL</sequence>
<protein>
    <submittedName>
        <fullName evidence="2">Uncharacterized protein</fullName>
    </submittedName>
</protein>
<evidence type="ECO:0000313" key="2">
    <source>
        <dbReference type="EMBL" id="MFC5401478.1"/>
    </source>
</evidence>
<evidence type="ECO:0000256" key="1">
    <source>
        <dbReference type="SAM" id="Phobius"/>
    </source>
</evidence>
<reference evidence="3" key="1">
    <citation type="journal article" date="2019" name="Int. J. Syst. Evol. Microbiol.">
        <title>The Global Catalogue of Microorganisms (GCM) 10K type strain sequencing project: providing services to taxonomists for standard genome sequencing and annotation.</title>
        <authorList>
            <consortium name="The Broad Institute Genomics Platform"/>
            <consortium name="The Broad Institute Genome Sequencing Center for Infectious Disease"/>
            <person name="Wu L."/>
            <person name="Ma J."/>
        </authorList>
    </citation>
    <scope>NUCLEOTIDE SEQUENCE [LARGE SCALE GENOMIC DNA]</scope>
    <source>
        <strain evidence="3">CGMCC 1.18575</strain>
    </source>
</reference>
<name>A0ABW0HM66_9BACL</name>
<feature type="transmembrane region" description="Helical" evidence="1">
    <location>
        <begin position="6"/>
        <end position="29"/>
    </location>
</feature>
<proteinExistence type="predicted"/>
<keyword evidence="1" id="KW-0472">Membrane</keyword>
<keyword evidence="1" id="KW-1133">Transmembrane helix</keyword>
<accession>A0ABW0HM66</accession>
<keyword evidence="1" id="KW-0812">Transmembrane</keyword>
<keyword evidence="3" id="KW-1185">Reference proteome</keyword>
<dbReference type="Proteomes" id="UP001596113">
    <property type="component" value="Unassembled WGS sequence"/>
</dbReference>
<evidence type="ECO:0000313" key="3">
    <source>
        <dbReference type="Proteomes" id="UP001596113"/>
    </source>
</evidence>
<dbReference type="RefSeq" id="WP_378129078.1">
    <property type="nucleotide sequence ID" value="NZ_JBHSMI010000003.1"/>
</dbReference>
<gene>
    <name evidence="2" type="ORF">ACFPOF_01925</name>
</gene>
<comment type="caution">
    <text evidence="2">The sequence shown here is derived from an EMBL/GenBank/DDBJ whole genome shotgun (WGS) entry which is preliminary data.</text>
</comment>